<organism evidence="5 6">
    <name type="scientific">Mytilus galloprovincialis</name>
    <name type="common">Mediterranean mussel</name>
    <dbReference type="NCBI Taxonomy" id="29158"/>
    <lineage>
        <taxon>Eukaryota</taxon>
        <taxon>Metazoa</taxon>
        <taxon>Spiralia</taxon>
        <taxon>Lophotrochozoa</taxon>
        <taxon>Mollusca</taxon>
        <taxon>Bivalvia</taxon>
        <taxon>Autobranchia</taxon>
        <taxon>Pteriomorphia</taxon>
        <taxon>Mytilida</taxon>
        <taxon>Mytiloidea</taxon>
        <taxon>Mytilidae</taxon>
        <taxon>Mytilinae</taxon>
        <taxon>Mytilus</taxon>
    </lineage>
</organism>
<dbReference type="PANTHER" id="PTHR10454">
    <property type="entry name" value="CASPASE"/>
    <property type="match status" value="1"/>
</dbReference>
<sequence>MESNYGQAKISKSHLKQEKYSISSGIAIVINNETFERSLKLPDRIGSSSDAASLFQSFQELGFENALLTDASFEEMKEKFEEIKNDKEQLEKTGCLVVALLTHGDEENVYMSDRSIKLTTVMSFFDTVNCPELVLKPKIFIFQTSRGEGIGRGVNVTVVRDPNQADGVAEYHEYNKSYGVPMRIPNEADFLAVYSTSHGYRSFRSTDQGTPFIKHLTEELRNMKEGEDFYKILTRVNRKVGIGCVIQWEKVLRNAAVLALPPSETSSLLALPPPATVKESISIVLIMQE</sequence>
<dbReference type="EMBL" id="UYJE01005791">
    <property type="protein sequence ID" value="VDI40415.1"/>
    <property type="molecule type" value="Genomic_DNA"/>
</dbReference>
<evidence type="ECO:0000259" key="3">
    <source>
        <dbReference type="PROSITE" id="PS50207"/>
    </source>
</evidence>
<comment type="caution">
    <text evidence="5">The sequence shown here is derived from an EMBL/GenBank/DDBJ whole genome shotgun (WGS) entry which is preliminary data.</text>
</comment>
<dbReference type="PROSITE" id="PS50207">
    <property type="entry name" value="CASPASE_P10"/>
    <property type="match status" value="1"/>
</dbReference>
<gene>
    <name evidence="5" type="ORF">MGAL_10B027071</name>
</gene>
<dbReference type="InterPro" id="IPR001309">
    <property type="entry name" value="Pept_C14_p20"/>
</dbReference>
<dbReference type="Pfam" id="PF00656">
    <property type="entry name" value="Peptidase_C14"/>
    <property type="match status" value="1"/>
</dbReference>
<dbReference type="Proteomes" id="UP000596742">
    <property type="component" value="Unassembled WGS sequence"/>
</dbReference>
<accession>A0A8B6EV05</accession>
<proteinExistence type="inferred from homology"/>
<dbReference type="InterPro" id="IPR029030">
    <property type="entry name" value="Caspase-like_dom_sf"/>
</dbReference>
<dbReference type="PROSITE" id="PS50208">
    <property type="entry name" value="CASPASE_P20"/>
    <property type="match status" value="1"/>
</dbReference>
<dbReference type="SUPFAM" id="SSF52129">
    <property type="entry name" value="Caspase-like"/>
    <property type="match status" value="1"/>
</dbReference>
<evidence type="ECO:0000313" key="6">
    <source>
        <dbReference type="Proteomes" id="UP000596742"/>
    </source>
</evidence>
<dbReference type="InterPro" id="IPR002398">
    <property type="entry name" value="Pept_C14"/>
</dbReference>
<dbReference type="SMART" id="SM00115">
    <property type="entry name" value="CASc"/>
    <property type="match status" value="1"/>
</dbReference>
<dbReference type="AlphaFoldDB" id="A0A8B6EV05"/>
<dbReference type="GO" id="GO:0043525">
    <property type="term" value="P:positive regulation of neuron apoptotic process"/>
    <property type="evidence" value="ECO:0007669"/>
    <property type="project" value="TreeGrafter"/>
</dbReference>
<feature type="domain" description="Caspase family p20" evidence="4">
    <location>
        <begin position="23"/>
        <end position="149"/>
    </location>
</feature>
<keyword evidence="6" id="KW-1185">Reference proteome</keyword>
<evidence type="ECO:0000313" key="5">
    <source>
        <dbReference type="EMBL" id="VDI40415.1"/>
    </source>
</evidence>
<reference evidence="5" key="1">
    <citation type="submission" date="2018-11" db="EMBL/GenBank/DDBJ databases">
        <authorList>
            <person name="Alioto T."/>
            <person name="Alioto T."/>
        </authorList>
    </citation>
    <scope>NUCLEOTIDE SEQUENCE</scope>
</reference>
<dbReference type="GO" id="GO:0006915">
    <property type="term" value="P:apoptotic process"/>
    <property type="evidence" value="ECO:0007669"/>
    <property type="project" value="TreeGrafter"/>
</dbReference>
<dbReference type="PANTHER" id="PTHR10454:SF210">
    <property type="entry name" value="CASPASE-2"/>
    <property type="match status" value="1"/>
</dbReference>
<evidence type="ECO:0000256" key="2">
    <source>
        <dbReference type="RuleBase" id="RU003971"/>
    </source>
</evidence>
<comment type="similarity">
    <text evidence="1 2">Belongs to the peptidase C14A family.</text>
</comment>
<protein>
    <submittedName>
        <fullName evidence="5">Uncharacterized protein</fullName>
    </submittedName>
</protein>
<name>A0A8B6EV05_MYTGA</name>
<dbReference type="OrthoDB" id="6097640at2759"/>
<dbReference type="Gene3D" id="3.40.50.1460">
    <property type="match status" value="1"/>
</dbReference>
<evidence type="ECO:0000256" key="1">
    <source>
        <dbReference type="ARBA" id="ARBA00010134"/>
    </source>
</evidence>
<dbReference type="InterPro" id="IPR011600">
    <property type="entry name" value="Pept_C14_caspase"/>
</dbReference>
<dbReference type="GO" id="GO:0006508">
    <property type="term" value="P:proteolysis"/>
    <property type="evidence" value="ECO:0007669"/>
    <property type="project" value="InterPro"/>
</dbReference>
<dbReference type="InterPro" id="IPR015917">
    <property type="entry name" value="Pept_C14A"/>
</dbReference>
<dbReference type="PRINTS" id="PR00376">
    <property type="entry name" value="IL1BCENZYME"/>
</dbReference>
<dbReference type="InterPro" id="IPR002138">
    <property type="entry name" value="Pept_C14_p10"/>
</dbReference>
<dbReference type="GO" id="GO:0005737">
    <property type="term" value="C:cytoplasm"/>
    <property type="evidence" value="ECO:0007669"/>
    <property type="project" value="TreeGrafter"/>
</dbReference>
<feature type="domain" description="Caspase family p10" evidence="3">
    <location>
        <begin position="180"/>
        <end position="240"/>
    </location>
</feature>
<evidence type="ECO:0000259" key="4">
    <source>
        <dbReference type="PROSITE" id="PS50208"/>
    </source>
</evidence>
<dbReference type="GO" id="GO:0004197">
    <property type="term" value="F:cysteine-type endopeptidase activity"/>
    <property type="evidence" value="ECO:0007669"/>
    <property type="project" value="InterPro"/>
</dbReference>